<evidence type="ECO:0000313" key="2">
    <source>
        <dbReference type="EMBL" id="CCG42189.1"/>
    </source>
</evidence>
<reference evidence="2 3" key="1">
    <citation type="journal article" date="2012" name="J. Bacteriol.">
        <title>Draft Genome Sequence of the Purple Photosynthetic Bacterium Phaeospirillum molischianum DSM120, a Particularly Versatile Bacterium.</title>
        <authorList>
            <person name="Duquesne K."/>
            <person name="Prima V."/>
            <person name="Ji B."/>
            <person name="Rouy Z."/>
            <person name="Medigue C."/>
            <person name="Talla E."/>
            <person name="Sturgis J.N."/>
        </authorList>
    </citation>
    <scope>NUCLEOTIDE SEQUENCE [LARGE SCALE GENOMIC DNA]</scope>
    <source>
        <strain evidence="3">DSM120</strain>
    </source>
</reference>
<dbReference type="STRING" id="1150626.PHAMO_340062"/>
<dbReference type="AlphaFoldDB" id="H8FV01"/>
<name>H8FV01_MAGML</name>
<dbReference type="Proteomes" id="UP000004169">
    <property type="component" value="Unassembled WGS sequence"/>
</dbReference>
<accession>H8FV01</accession>
<sequence length="396" mass="41130">MSDLSMGSFRGVPFRVETEEAKGGRRAVVHVYPQRDKVTVEDMGMAPRRLAVTALIGGKLWAETQAARDKLLAALEAGGSADLVLPGWPTMQVAVEGEVSCSSDHQQRGLYRISFAVVRDDGLSSPTATVSTRQATLGAADMLDSASADDFASRFSVASVPDFVAAGALSDLGLGLDDIAGAVGGSLLSGGVDALSAVRGNLSGLISTPLSLASGILALFRLFGGFGDGQGGRTGGSLGGLGILAGRVTSPLDVPVVTASRRRQSTNRTAINDLIQRGALAQTGRVIAETDWSSRGDAREVRVAWANRVDAAQAATDDPAVFAALTDLRIAGVRDISTRTNDSSGLVTVTPPEPIPAAVLAYDRYDDADREGDILARNGVAHPLFIPPVPLTLRSR</sequence>
<gene>
    <name evidence="2" type="ORF">PHAMO_340062</name>
</gene>
<organism evidence="2 3">
    <name type="scientific">Magnetospirillum molischianum DSM 120</name>
    <dbReference type="NCBI Taxonomy" id="1150626"/>
    <lineage>
        <taxon>Bacteria</taxon>
        <taxon>Pseudomonadati</taxon>
        <taxon>Pseudomonadota</taxon>
        <taxon>Alphaproteobacteria</taxon>
        <taxon>Rhodospirillales</taxon>
        <taxon>Rhodospirillaceae</taxon>
        <taxon>Magnetospirillum</taxon>
    </lineage>
</organism>
<proteinExistence type="predicted"/>
<dbReference type="RefSeq" id="WP_002729832.1">
    <property type="nucleotide sequence ID" value="NZ_CAHP01000028.1"/>
</dbReference>
<dbReference type="OrthoDB" id="378644at2"/>
<evidence type="ECO:0000259" key="1">
    <source>
        <dbReference type="Pfam" id="PF07157"/>
    </source>
</evidence>
<keyword evidence="3" id="KW-1185">Reference proteome</keyword>
<evidence type="ECO:0000313" key="3">
    <source>
        <dbReference type="Proteomes" id="UP000004169"/>
    </source>
</evidence>
<dbReference type="Pfam" id="PF07157">
    <property type="entry name" value="DNA_circ_N"/>
    <property type="match status" value="1"/>
</dbReference>
<dbReference type="InterPro" id="IPR009826">
    <property type="entry name" value="DNA_circ_N"/>
</dbReference>
<protein>
    <submittedName>
        <fullName evidence="2">Putative DNA circulation-like</fullName>
    </submittedName>
</protein>
<comment type="caution">
    <text evidence="2">The sequence shown here is derived from an EMBL/GenBank/DDBJ whole genome shotgun (WGS) entry which is preliminary data.</text>
</comment>
<dbReference type="EMBL" id="CAHP01000028">
    <property type="protein sequence ID" value="CCG42189.1"/>
    <property type="molecule type" value="Genomic_DNA"/>
</dbReference>
<feature type="domain" description="DNA circulation N-terminal" evidence="1">
    <location>
        <begin position="4"/>
        <end position="93"/>
    </location>
</feature>
<dbReference type="eggNOG" id="COG4228">
    <property type="taxonomic scope" value="Bacteria"/>
</dbReference>